<evidence type="ECO:0000259" key="5">
    <source>
        <dbReference type="PROSITE" id="PS50987"/>
    </source>
</evidence>
<dbReference type="GO" id="GO:0003677">
    <property type="term" value="F:DNA binding"/>
    <property type="evidence" value="ECO:0007669"/>
    <property type="project" value="UniProtKB-KW"/>
</dbReference>
<dbReference type="GO" id="GO:0004792">
    <property type="term" value="F:thiosulfate-cyanide sulfurtransferase activity"/>
    <property type="evidence" value="ECO:0007669"/>
    <property type="project" value="InterPro"/>
</dbReference>
<keyword evidence="2" id="KW-0238">DNA-binding</keyword>
<dbReference type="PANTHER" id="PTHR43132">
    <property type="entry name" value="ARSENICAL RESISTANCE OPERON REPRESSOR ARSR-RELATED"/>
    <property type="match status" value="1"/>
</dbReference>
<dbReference type="InterPro" id="IPR001845">
    <property type="entry name" value="HTH_ArsR_DNA-bd_dom"/>
</dbReference>
<protein>
    <submittedName>
        <fullName evidence="6">Metalloregulator ArsR/SmtB family transcription factor</fullName>
    </submittedName>
</protein>
<dbReference type="InterPro" id="IPR036390">
    <property type="entry name" value="WH_DNA-bd_sf"/>
</dbReference>
<dbReference type="Proteomes" id="UP000477750">
    <property type="component" value="Unassembled WGS sequence"/>
</dbReference>
<evidence type="ECO:0000256" key="1">
    <source>
        <dbReference type="ARBA" id="ARBA00023015"/>
    </source>
</evidence>
<dbReference type="InterPro" id="IPR011991">
    <property type="entry name" value="ArsR-like_HTH"/>
</dbReference>
<evidence type="ECO:0000256" key="2">
    <source>
        <dbReference type="ARBA" id="ARBA00023125"/>
    </source>
</evidence>
<keyword evidence="1" id="KW-0805">Transcription regulation</keyword>
<gene>
    <name evidence="6" type="ORF">GFD30_15060</name>
</gene>
<name>A0A6L5GBC7_9ACTN</name>
<dbReference type="PROSITE" id="PS50987">
    <property type="entry name" value="HTH_ARSR_2"/>
    <property type="match status" value="1"/>
</dbReference>
<sequence length="221" mass="23574">MADPEKKAALFDQLARVGKALGNGKRLELLDLLAQSERSVESLTAACGLGLTTVSAHLQTLKAAGLVTTRREGQKIHYSLAGDDVLALYRLARDTAAARIADVERVAADYLGDTPGQISRDELLAGIGAGRYTVLDVRPVEEYDAAHLPGALSIPIDELSARLDEIPADTQIVAYCRGPYCVFAHDAVELLTRSGRSAFRLEDGLPEWHAAGLPITSAGRA</sequence>
<dbReference type="SMART" id="SM00450">
    <property type="entry name" value="RHOD"/>
    <property type="match status" value="1"/>
</dbReference>
<dbReference type="EMBL" id="WIAO01000018">
    <property type="protein sequence ID" value="MQM26880.1"/>
    <property type="molecule type" value="Genomic_DNA"/>
</dbReference>
<dbReference type="Gene3D" id="1.10.10.10">
    <property type="entry name" value="Winged helix-like DNA-binding domain superfamily/Winged helix DNA-binding domain"/>
    <property type="match status" value="1"/>
</dbReference>
<dbReference type="FunFam" id="3.40.250.10:FF:000039">
    <property type="entry name" value="ArsR family transcriptional regulator"/>
    <property type="match status" value="1"/>
</dbReference>
<feature type="domain" description="Rhodanese" evidence="4">
    <location>
        <begin position="128"/>
        <end position="217"/>
    </location>
</feature>
<dbReference type="SUPFAM" id="SSF52821">
    <property type="entry name" value="Rhodanese/Cell cycle control phosphatase"/>
    <property type="match status" value="1"/>
</dbReference>
<dbReference type="PANTHER" id="PTHR43132:SF8">
    <property type="entry name" value="HTH-TYPE TRANSCRIPTIONAL REGULATOR KMTR"/>
    <property type="match status" value="1"/>
</dbReference>
<reference evidence="6 7" key="1">
    <citation type="submission" date="2019-10" db="EMBL/GenBank/DDBJ databases">
        <title>Glycomyces albidus sp. nov., a novel actinomycete isolated from rhizosphere soil of wheat (Triticum aestivum L.).</title>
        <authorList>
            <person name="Qian L."/>
        </authorList>
    </citation>
    <scope>NUCLEOTIDE SEQUENCE [LARGE SCALE GENOMIC DNA]</scope>
    <source>
        <strain evidence="6 7">NEAU-7082</strain>
    </source>
</reference>
<dbReference type="Pfam" id="PF00581">
    <property type="entry name" value="Rhodanese"/>
    <property type="match status" value="1"/>
</dbReference>
<dbReference type="InterPro" id="IPR036388">
    <property type="entry name" value="WH-like_DNA-bd_sf"/>
</dbReference>
<dbReference type="RefSeq" id="WP_153026119.1">
    <property type="nucleotide sequence ID" value="NZ_WIAO01000018.1"/>
</dbReference>
<keyword evidence="7" id="KW-1185">Reference proteome</keyword>
<dbReference type="SUPFAM" id="SSF46785">
    <property type="entry name" value="Winged helix' DNA-binding domain"/>
    <property type="match status" value="1"/>
</dbReference>
<evidence type="ECO:0000256" key="3">
    <source>
        <dbReference type="ARBA" id="ARBA00023163"/>
    </source>
</evidence>
<dbReference type="Gene3D" id="3.40.250.10">
    <property type="entry name" value="Rhodanese-like domain"/>
    <property type="match status" value="1"/>
</dbReference>
<comment type="caution">
    <text evidence="6">The sequence shown here is derived from an EMBL/GenBank/DDBJ whole genome shotgun (WGS) entry which is preliminary data.</text>
</comment>
<dbReference type="GO" id="GO:0003700">
    <property type="term" value="F:DNA-binding transcription factor activity"/>
    <property type="evidence" value="ECO:0007669"/>
    <property type="project" value="InterPro"/>
</dbReference>
<accession>A0A6L5GBC7</accession>
<dbReference type="InterPro" id="IPR001763">
    <property type="entry name" value="Rhodanese-like_dom"/>
</dbReference>
<proteinExistence type="predicted"/>
<dbReference type="InterPro" id="IPR051011">
    <property type="entry name" value="Metal_resp_trans_reg"/>
</dbReference>
<feature type="domain" description="HTH arsR-type" evidence="5">
    <location>
        <begin position="6"/>
        <end position="100"/>
    </location>
</feature>
<dbReference type="PROSITE" id="PS00380">
    <property type="entry name" value="RHODANESE_1"/>
    <property type="match status" value="1"/>
</dbReference>
<dbReference type="CDD" id="cd00090">
    <property type="entry name" value="HTH_ARSR"/>
    <property type="match status" value="1"/>
</dbReference>
<dbReference type="CDD" id="cd00158">
    <property type="entry name" value="RHOD"/>
    <property type="match status" value="1"/>
</dbReference>
<keyword evidence="3" id="KW-0804">Transcription</keyword>
<organism evidence="6 7">
    <name type="scientific">Glycomyces albidus</name>
    <dbReference type="NCBI Taxonomy" id="2656774"/>
    <lineage>
        <taxon>Bacteria</taxon>
        <taxon>Bacillati</taxon>
        <taxon>Actinomycetota</taxon>
        <taxon>Actinomycetes</taxon>
        <taxon>Glycomycetales</taxon>
        <taxon>Glycomycetaceae</taxon>
        <taxon>Glycomyces</taxon>
    </lineage>
</organism>
<dbReference type="NCBIfam" id="NF033788">
    <property type="entry name" value="HTH_metalloreg"/>
    <property type="match status" value="1"/>
</dbReference>
<evidence type="ECO:0000313" key="6">
    <source>
        <dbReference type="EMBL" id="MQM26880.1"/>
    </source>
</evidence>
<dbReference type="Pfam" id="PF01022">
    <property type="entry name" value="HTH_5"/>
    <property type="match status" value="1"/>
</dbReference>
<dbReference type="SMART" id="SM00418">
    <property type="entry name" value="HTH_ARSR"/>
    <property type="match status" value="1"/>
</dbReference>
<dbReference type="InterPro" id="IPR001307">
    <property type="entry name" value="Thiosulphate_STrfase_CS"/>
</dbReference>
<dbReference type="InterPro" id="IPR036873">
    <property type="entry name" value="Rhodanese-like_dom_sf"/>
</dbReference>
<dbReference type="PROSITE" id="PS50206">
    <property type="entry name" value="RHODANESE_3"/>
    <property type="match status" value="1"/>
</dbReference>
<dbReference type="PRINTS" id="PR00778">
    <property type="entry name" value="HTHARSR"/>
</dbReference>
<dbReference type="AlphaFoldDB" id="A0A6L5GBC7"/>
<evidence type="ECO:0000259" key="4">
    <source>
        <dbReference type="PROSITE" id="PS50206"/>
    </source>
</evidence>
<evidence type="ECO:0000313" key="7">
    <source>
        <dbReference type="Proteomes" id="UP000477750"/>
    </source>
</evidence>